<keyword evidence="6" id="KW-1133">Transmembrane helix</keyword>
<dbReference type="GO" id="GO:0004497">
    <property type="term" value="F:monooxygenase activity"/>
    <property type="evidence" value="ECO:0007669"/>
    <property type="project" value="UniProtKB-KW"/>
</dbReference>
<evidence type="ECO:0000256" key="6">
    <source>
        <dbReference type="ARBA" id="ARBA00022989"/>
    </source>
</evidence>
<keyword evidence="4" id="KW-0812">Transmembrane</keyword>
<evidence type="ECO:0000256" key="8">
    <source>
        <dbReference type="ARBA" id="ARBA00023004"/>
    </source>
</evidence>
<accession>A0A8T0CNU3</accession>
<name>A0A8T0CNU3_CORYI</name>
<feature type="binding site" description="axial binding residue" evidence="11">
    <location>
        <position position="435"/>
    </location>
    <ligand>
        <name>heme</name>
        <dbReference type="ChEBI" id="CHEBI:30413"/>
    </ligand>
    <ligandPart>
        <name>Fe</name>
        <dbReference type="ChEBI" id="CHEBI:18248"/>
    </ligandPart>
</feature>
<comment type="subcellular location">
    <subcellularLocation>
        <location evidence="1">Membrane</location>
        <topology evidence="1">Single-pass membrane protein</topology>
    </subcellularLocation>
</comment>
<dbReference type="InterPro" id="IPR001128">
    <property type="entry name" value="Cyt_P450"/>
</dbReference>
<comment type="similarity">
    <text evidence="2">Belongs to the cytochrome P450 family.</text>
</comment>
<evidence type="ECO:0000256" key="11">
    <source>
        <dbReference type="PIRSR" id="PIRSR602401-1"/>
    </source>
</evidence>
<evidence type="ECO:0000256" key="9">
    <source>
        <dbReference type="ARBA" id="ARBA00023033"/>
    </source>
</evidence>
<dbReference type="GO" id="GO:0020037">
    <property type="term" value="F:heme binding"/>
    <property type="evidence" value="ECO:0007669"/>
    <property type="project" value="InterPro"/>
</dbReference>
<dbReference type="Gene3D" id="1.10.630.10">
    <property type="entry name" value="Cytochrome P450"/>
    <property type="match status" value="2"/>
</dbReference>
<keyword evidence="3 11" id="KW-0349">Heme</keyword>
<dbReference type="GO" id="GO:0005506">
    <property type="term" value="F:iron ion binding"/>
    <property type="evidence" value="ECO:0007669"/>
    <property type="project" value="InterPro"/>
</dbReference>
<dbReference type="FunFam" id="1.10.630.10:FF:000023">
    <property type="entry name" value="Cytochrome P450 family protein"/>
    <property type="match status" value="1"/>
</dbReference>
<evidence type="ECO:0000256" key="7">
    <source>
        <dbReference type="ARBA" id="ARBA00023002"/>
    </source>
</evidence>
<evidence type="ECO:0000313" key="13">
    <source>
        <dbReference type="Proteomes" id="UP000806378"/>
    </source>
</evidence>
<dbReference type="AlphaFoldDB" id="A0A8T0CNU3"/>
<dbReference type="InterPro" id="IPR036396">
    <property type="entry name" value="Cyt_P450_sf"/>
</dbReference>
<dbReference type="InterPro" id="IPR002401">
    <property type="entry name" value="Cyt_P450_E_grp-I"/>
</dbReference>
<keyword evidence="7" id="KW-0560">Oxidoreductase</keyword>
<dbReference type="CDD" id="cd20653">
    <property type="entry name" value="CYP81"/>
    <property type="match status" value="1"/>
</dbReference>
<evidence type="ECO:0000256" key="2">
    <source>
        <dbReference type="ARBA" id="ARBA00010617"/>
    </source>
</evidence>
<dbReference type="EMBL" id="MU090106">
    <property type="protein sequence ID" value="KAF7848472.1"/>
    <property type="molecule type" value="Genomic_DNA"/>
</dbReference>
<keyword evidence="8 11" id="KW-0408">Iron</keyword>
<dbReference type="PANTHER" id="PTHR47947:SF62">
    <property type="entry name" value="CYTOCHROME P450, FAMILY 81, SUBFAMILY D, POLYPEPTIDE 5"/>
    <property type="match status" value="1"/>
</dbReference>
<keyword evidence="10" id="KW-0472">Membrane</keyword>
<sequence length="760" mass="86629">METSSLYTFLPLAFLLILLTLKLFSSWFKQPQNLPPSPPSIPILGHLHLLKSPLHRTLHTLSQSYGPVFSLRLGSRRVVVVSSAVVAEECFTKNDIVLTNRPSTVASRHIGYDNTILIFASYGEQWRNLRRVCTLEIFSSARLNSFVPIRRDEIKRLLLNLNKRASSSGYDFTKVELYPLFLEMTSNIVVRMLTGKRYFGEDVTNAKEAAVFRKVMSEIVEYAVSAYPGDYLSFLRLFFRNYKKKVSRLSKRSDKMLQNFIEEHRNTPRKGGVGESRETVLDHLLSLQEKQPEFYTDEIIKGLIMVILIAATDTSALTMKRAMSFLLSHPHYLERATEELDSVIGQERMIDEMDIVKLPFLQNIVSETLRLRPPAPLLVPHMSSKDCIIGGYDVPCQTMVFINVWSIHRDPKLWDDPEDNGPCKLFSFGLGRRACPGVNMAQQVINVALGSLIQCFEWKRIGDEGTNMPKGLPLEAMCKAREIQHKKLPLSPPFIPILGHLHLLKPPLHRTLYSLSQSYGPIFSLRFGSRRVVIVLLAEVAEECCTKNNIVLASCPSTVASRHIGYDNMIVLFAPDGKQWRNLRRVELKPMFLEMTFNIVVRMLTKKRYYGEDVTGAEVATEFREIMSEIVDYIVSAYSGDYLSILRESRETLLDHLLSLQEKQLEFYTDETFKSLLLVTLIAATNTSASTMTRTMSLLLSHLHSLKRVAEELDSVVALQSLIQCLEWKRINEEGMNMPKVLPLEAMYKAQEITARIAEH</sequence>
<dbReference type="Pfam" id="PF00067">
    <property type="entry name" value="p450"/>
    <property type="match status" value="3"/>
</dbReference>
<evidence type="ECO:0000256" key="1">
    <source>
        <dbReference type="ARBA" id="ARBA00004167"/>
    </source>
</evidence>
<dbReference type="InterPro" id="IPR050651">
    <property type="entry name" value="Plant_Cytochrome_P450_Monoox"/>
</dbReference>
<evidence type="ECO:0000256" key="3">
    <source>
        <dbReference type="ARBA" id="ARBA00022617"/>
    </source>
</evidence>
<dbReference type="OrthoDB" id="1055148at2759"/>
<proteinExistence type="inferred from homology"/>
<comment type="cofactor">
    <cofactor evidence="11">
        <name>heme</name>
        <dbReference type="ChEBI" id="CHEBI:30413"/>
    </cofactor>
</comment>
<comment type="caution">
    <text evidence="12">The sequence shown here is derived from an EMBL/GenBank/DDBJ whole genome shotgun (WGS) entry which is preliminary data.</text>
</comment>
<keyword evidence="13" id="KW-1185">Reference proteome</keyword>
<evidence type="ECO:0000256" key="10">
    <source>
        <dbReference type="ARBA" id="ARBA00023136"/>
    </source>
</evidence>
<keyword evidence="9" id="KW-0503">Monooxygenase</keyword>
<dbReference type="PANTHER" id="PTHR47947">
    <property type="entry name" value="CYTOCHROME P450 82C3-RELATED"/>
    <property type="match status" value="1"/>
</dbReference>
<dbReference type="PROSITE" id="PS00086">
    <property type="entry name" value="CYTOCHROME_P450"/>
    <property type="match status" value="1"/>
</dbReference>
<dbReference type="PRINTS" id="PR00385">
    <property type="entry name" value="P450"/>
</dbReference>
<evidence type="ECO:0000313" key="12">
    <source>
        <dbReference type="EMBL" id="KAF7848472.1"/>
    </source>
</evidence>
<organism evidence="12 13">
    <name type="scientific">Corymbia citriodora subsp. variegata</name>
    <dbReference type="NCBI Taxonomy" id="360336"/>
    <lineage>
        <taxon>Eukaryota</taxon>
        <taxon>Viridiplantae</taxon>
        <taxon>Streptophyta</taxon>
        <taxon>Embryophyta</taxon>
        <taxon>Tracheophyta</taxon>
        <taxon>Spermatophyta</taxon>
        <taxon>Magnoliopsida</taxon>
        <taxon>eudicotyledons</taxon>
        <taxon>Gunneridae</taxon>
        <taxon>Pentapetalae</taxon>
        <taxon>rosids</taxon>
        <taxon>malvids</taxon>
        <taxon>Myrtales</taxon>
        <taxon>Myrtaceae</taxon>
        <taxon>Myrtoideae</taxon>
        <taxon>Eucalypteae</taxon>
        <taxon>Corymbia</taxon>
    </lineage>
</organism>
<protein>
    <recommendedName>
        <fullName evidence="14">Cytochrome P450</fullName>
    </recommendedName>
</protein>
<dbReference type="Gramene" id="rna-gnl|WGS:JABURB|Cocit.L1918.1">
    <property type="protein sequence ID" value="cds-KAF7848472.1"/>
    <property type="gene ID" value="gene-BT93_L1918"/>
</dbReference>
<gene>
    <name evidence="12" type="ORF">BT93_L1918</name>
</gene>
<dbReference type="Proteomes" id="UP000806378">
    <property type="component" value="Unassembled WGS sequence"/>
</dbReference>
<dbReference type="InterPro" id="IPR017972">
    <property type="entry name" value="Cyt_P450_CS"/>
</dbReference>
<evidence type="ECO:0008006" key="14">
    <source>
        <dbReference type="Google" id="ProtNLM"/>
    </source>
</evidence>
<dbReference type="PRINTS" id="PR00463">
    <property type="entry name" value="EP450I"/>
</dbReference>
<dbReference type="SUPFAM" id="SSF48264">
    <property type="entry name" value="Cytochrome P450"/>
    <property type="match status" value="2"/>
</dbReference>
<dbReference type="GO" id="GO:0016020">
    <property type="term" value="C:membrane"/>
    <property type="evidence" value="ECO:0007669"/>
    <property type="project" value="UniProtKB-SubCell"/>
</dbReference>
<evidence type="ECO:0000256" key="4">
    <source>
        <dbReference type="ARBA" id="ARBA00022692"/>
    </source>
</evidence>
<evidence type="ECO:0000256" key="5">
    <source>
        <dbReference type="ARBA" id="ARBA00022723"/>
    </source>
</evidence>
<dbReference type="GO" id="GO:0016705">
    <property type="term" value="F:oxidoreductase activity, acting on paired donors, with incorporation or reduction of molecular oxygen"/>
    <property type="evidence" value="ECO:0007669"/>
    <property type="project" value="InterPro"/>
</dbReference>
<reference evidence="12" key="1">
    <citation type="submission" date="2020-05" db="EMBL/GenBank/DDBJ databases">
        <title>WGS assembly of Corymbia citriodora subspecies variegata.</title>
        <authorList>
            <person name="Barry K."/>
            <person name="Hundley H."/>
            <person name="Shu S."/>
            <person name="Jenkins J."/>
            <person name="Grimwood J."/>
            <person name="Baten A."/>
        </authorList>
    </citation>
    <scope>NUCLEOTIDE SEQUENCE</scope>
    <source>
        <strain evidence="12">CV2-018</strain>
    </source>
</reference>
<keyword evidence="5 11" id="KW-0479">Metal-binding</keyword>